<keyword evidence="2" id="KW-0503">Monooxygenase</keyword>
<reference evidence="2 3" key="1">
    <citation type="submission" date="2020-02" db="EMBL/GenBank/DDBJ databases">
        <title>Genome sequence of the type strain CGMCC 1.15528 of Mesorhizobium zhangyense.</title>
        <authorList>
            <person name="Gao J."/>
            <person name="Sun J."/>
        </authorList>
    </citation>
    <scope>NUCLEOTIDE SEQUENCE [LARGE SCALE GENOMIC DNA]</scope>
    <source>
        <strain evidence="2 3">CGMCC 1.15528</strain>
    </source>
</reference>
<evidence type="ECO:0000313" key="3">
    <source>
        <dbReference type="Proteomes" id="UP000481252"/>
    </source>
</evidence>
<dbReference type="GO" id="GO:0004497">
    <property type="term" value="F:monooxygenase activity"/>
    <property type="evidence" value="ECO:0007669"/>
    <property type="project" value="UniProtKB-KW"/>
</dbReference>
<accession>A0A7C9RBV6</accession>
<dbReference type="Gene3D" id="3.30.70.100">
    <property type="match status" value="1"/>
</dbReference>
<comment type="caution">
    <text evidence="2">The sequence shown here is derived from an EMBL/GenBank/DDBJ whole genome shotgun (WGS) entry which is preliminary data.</text>
</comment>
<dbReference type="SUPFAM" id="SSF54909">
    <property type="entry name" value="Dimeric alpha+beta barrel"/>
    <property type="match status" value="1"/>
</dbReference>
<dbReference type="PROSITE" id="PS51725">
    <property type="entry name" value="ABM"/>
    <property type="match status" value="1"/>
</dbReference>
<dbReference type="EMBL" id="JAAKZG010000007">
    <property type="protein sequence ID" value="NGN42893.1"/>
    <property type="molecule type" value="Genomic_DNA"/>
</dbReference>
<dbReference type="AlphaFoldDB" id="A0A7C9RBV6"/>
<proteinExistence type="predicted"/>
<sequence length="83" mass="9499">MDAFLEAALDDARHSVADEPGCRQFDVIRPEGSDDTVVFYEVYDSRADFDAHLETPHLGRFRDAFPPLIVVELPPRFSERQHP</sequence>
<protein>
    <submittedName>
        <fullName evidence="2">Antibiotic biosynthesis monooxygenase</fullName>
    </submittedName>
</protein>
<keyword evidence="2" id="KW-0560">Oxidoreductase</keyword>
<organism evidence="2 3">
    <name type="scientific">Mesorhizobium zhangyense</name>
    <dbReference type="NCBI Taxonomy" id="1776730"/>
    <lineage>
        <taxon>Bacteria</taxon>
        <taxon>Pseudomonadati</taxon>
        <taxon>Pseudomonadota</taxon>
        <taxon>Alphaproteobacteria</taxon>
        <taxon>Hyphomicrobiales</taxon>
        <taxon>Phyllobacteriaceae</taxon>
        <taxon>Mesorhizobium</taxon>
    </lineage>
</organism>
<evidence type="ECO:0000259" key="1">
    <source>
        <dbReference type="PROSITE" id="PS51725"/>
    </source>
</evidence>
<gene>
    <name evidence="2" type="ORF">G6N74_17630</name>
</gene>
<feature type="domain" description="ABM" evidence="1">
    <location>
        <begin position="1"/>
        <end position="80"/>
    </location>
</feature>
<name>A0A7C9RBV6_9HYPH</name>
<evidence type="ECO:0000313" key="2">
    <source>
        <dbReference type="EMBL" id="NGN42893.1"/>
    </source>
</evidence>
<dbReference type="Pfam" id="PF03992">
    <property type="entry name" value="ABM"/>
    <property type="match status" value="1"/>
</dbReference>
<dbReference type="Proteomes" id="UP000481252">
    <property type="component" value="Unassembled WGS sequence"/>
</dbReference>
<dbReference type="InterPro" id="IPR007138">
    <property type="entry name" value="ABM_dom"/>
</dbReference>
<keyword evidence="3" id="KW-1185">Reference proteome</keyword>
<dbReference type="InterPro" id="IPR011008">
    <property type="entry name" value="Dimeric_a/b-barrel"/>
</dbReference>